<reference evidence="1 2" key="1">
    <citation type="submission" date="2017-07" db="EMBL/GenBank/DDBJ databases">
        <title>Leptospira spp. isolated from tropical soils.</title>
        <authorList>
            <person name="Thibeaux R."/>
            <person name="Iraola G."/>
            <person name="Ferres I."/>
            <person name="Bierque E."/>
            <person name="Girault D."/>
            <person name="Soupe-Gilbert M.-E."/>
            <person name="Picardeau M."/>
            <person name="Goarant C."/>
        </authorList>
    </citation>
    <scope>NUCLEOTIDE SEQUENCE [LARGE SCALE GENOMIC DNA]</scope>
    <source>
        <strain evidence="1 2">ATI7-C-A2</strain>
    </source>
</reference>
<dbReference type="EMBL" id="NPEI01000003">
    <property type="protein sequence ID" value="PKA16490.1"/>
    <property type="molecule type" value="Genomic_DNA"/>
</dbReference>
<sequence length="174" mass="19955">MKYTLCAFIFFILTCSSTSTRSEQEKPPAVTDLGKFVKLNLSKKYSFAYNLLTDPKRISYEGETKEEFAYGNSCGMGGDSPLGHEEYQLLYKLKRKDVFLNILKGPNPVGRMYALQGLYFMQGSGVKLTKEETELVKAVIESPTKILTCSGCMYQYSTFKDEYEYLQKYYPYKP</sequence>
<keyword evidence="2" id="KW-1185">Reference proteome</keyword>
<evidence type="ECO:0008006" key="3">
    <source>
        <dbReference type="Google" id="ProtNLM"/>
    </source>
</evidence>
<evidence type="ECO:0000313" key="1">
    <source>
        <dbReference type="EMBL" id="PKA16490.1"/>
    </source>
</evidence>
<proteinExistence type="predicted"/>
<comment type="caution">
    <text evidence="1">The sequence shown here is derived from an EMBL/GenBank/DDBJ whole genome shotgun (WGS) entry which is preliminary data.</text>
</comment>
<dbReference type="Proteomes" id="UP000231857">
    <property type="component" value="Unassembled WGS sequence"/>
</dbReference>
<organism evidence="1 2">
    <name type="scientific">Leptospira haakeii</name>
    <dbReference type="NCBI Taxonomy" id="2023198"/>
    <lineage>
        <taxon>Bacteria</taxon>
        <taxon>Pseudomonadati</taxon>
        <taxon>Spirochaetota</taxon>
        <taxon>Spirochaetia</taxon>
        <taxon>Leptospirales</taxon>
        <taxon>Leptospiraceae</taxon>
        <taxon>Leptospira</taxon>
    </lineage>
</organism>
<evidence type="ECO:0000313" key="2">
    <source>
        <dbReference type="Proteomes" id="UP000231857"/>
    </source>
</evidence>
<dbReference type="RefSeq" id="WP_100722941.1">
    <property type="nucleotide sequence ID" value="NZ_NPEG01000002.1"/>
</dbReference>
<name>A0ABX4PL38_9LEPT</name>
<protein>
    <recommendedName>
        <fullName evidence="3">Lipoprotein</fullName>
    </recommendedName>
</protein>
<gene>
    <name evidence="1" type="ORF">CH363_06825</name>
</gene>
<accession>A0ABX4PL38</accession>